<dbReference type="EMBL" id="JAIWYP010000006">
    <property type="protein sequence ID" value="KAH3809977.1"/>
    <property type="molecule type" value="Genomic_DNA"/>
</dbReference>
<comment type="caution">
    <text evidence="1">The sequence shown here is derived from an EMBL/GenBank/DDBJ whole genome shotgun (WGS) entry which is preliminary data.</text>
</comment>
<protein>
    <submittedName>
        <fullName evidence="1">Uncharacterized protein</fullName>
    </submittedName>
</protein>
<organism evidence="1 2">
    <name type="scientific">Dreissena polymorpha</name>
    <name type="common">Zebra mussel</name>
    <name type="synonym">Mytilus polymorpha</name>
    <dbReference type="NCBI Taxonomy" id="45954"/>
    <lineage>
        <taxon>Eukaryota</taxon>
        <taxon>Metazoa</taxon>
        <taxon>Spiralia</taxon>
        <taxon>Lophotrochozoa</taxon>
        <taxon>Mollusca</taxon>
        <taxon>Bivalvia</taxon>
        <taxon>Autobranchia</taxon>
        <taxon>Heteroconchia</taxon>
        <taxon>Euheterodonta</taxon>
        <taxon>Imparidentia</taxon>
        <taxon>Neoheterodontei</taxon>
        <taxon>Myida</taxon>
        <taxon>Dreissenoidea</taxon>
        <taxon>Dreissenidae</taxon>
        <taxon>Dreissena</taxon>
    </lineage>
</organism>
<gene>
    <name evidence="1" type="ORF">DPMN_138359</name>
</gene>
<dbReference type="AlphaFoldDB" id="A0A9D4JJR4"/>
<sequence length="86" mass="9650">MSLRSHTATTSVKAMQMERLSLKSVLISNTMVVAIKFQLATDSSLRTGQCGQHGCECDRRAPYEFDLYNTETLAKTCDRPFSTQNK</sequence>
<name>A0A9D4JJR4_DREPO</name>
<evidence type="ECO:0000313" key="1">
    <source>
        <dbReference type="EMBL" id="KAH3809977.1"/>
    </source>
</evidence>
<reference evidence="1" key="1">
    <citation type="journal article" date="2019" name="bioRxiv">
        <title>The Genome of the Zebra Mussel, Dreissena polymorpha: A Resource for Invasive Species Research.</title>
        <authorList>
            <person name="McCartney M.A."/>
            <person name="Auch B."/>
            <person name="Kono T."/>
            <person name="Mallez S."/>
            <person name="Zhang Y."/>
            <person name="Obille A."/>
            <person name="Becker A."/>
            <person name="Abrahante J.E."/>
            <person name="Garbe J."/>
            <person name="Badalamenti J.P."/>
            <person name="Herman A."/>
            <person name="Mangelson H."/>
            <person name="Liachko I."/>
            <person name="Sullivan S."/>
            <person name="Sone E.D."/>
            <person name="Koren S."/>
            <person name="Silverstein K.A.T."/>
            <person name="Beckman K.B."/>
            <person name="Gohl D.M."/>
        </authorList>
    </citation>
    <scope>NUCLEOTIDE SEQUENCE</scope>
    <source>
        <strain evidence="1">Duluth1</strain>
        <tissue evidence="1">Whole animal</tissue>
    </source>
</reference>
<keyword evidence="2" id="KW-1185">Reference proteome</keyword>
<dbReference type="Proteomes" id="UP000828390">
    <property type="component" value="Unassembled WGS sequence"/>
</dbReference>
<accession>A0A9D4JJR4</accession>
<proteinExistence type="predicted"/>
<reference evidence="1" key="2">
    <citation type="submission" date="2020-11" db="EMBL/GenBank/DDBJ databases">
        <authorList>
            <person name="McCartney M.A."/>
            <person name="Auch B."/>
            <person name="Kono T."/>
            <person name="Mallez S."/>
            <person name="Becker A."/>
            <person name="Gohl D.M."/>
            <person name="Silverstein K.A.T."/>
            <person name="Koren S."/>
            <person name="Bechman K.B."/>
            <person name="Herman A."/>
            <person name="Abrahante J.E."/>
            <person name="Garbe J."/>
        </authorList>
    </citation>
    <scope>NUCLEOTIDE SEQUENCE</scope>
    <source>
        <strain evidence="1">Duluth1</strain>
        <tissue evidence="1">Whole animal</tissue>
    </source>
</reference>
<evidence type="ECO:0000313" key="2">
    <source>
        <dbReference type="Proteomes" id="UP000828390"/>
    </source>
</evidence>